<dbReference type="InterPro" id="IPR036291">
    <property type="entry name" value="NAD(P)-bd_dom_sf"/>
</dbReference>
<dbReference type="EMBL" id="NLAX01000095">
    <property type="protein sequence ID" value="PKS08542.1"/>
    <property type="molecule type" value="Genomic_DNA"/>
</dbReference>
<proteinExistence type="inferred from homology"/>
<dbReference type="PANTHER" id="PTHR24321">
    <property type="entry name" value="DEHYDROGENASES, SHORT CHAIN"/>
    <property type="match status" value="1"/>
</dbReference>
<comment type="caution">
    <text evidence="4">The sequence shown here is derived from an EMBL/GenBank/DDBJ whole genome shotgun (WGS) entry which is preliminary data.</text>
</comment>
<keyword evidence="2" id="KW-0560">Oxidoreductase</keyword>
<dbReference type="NCBIfam" id="NF005395">
    <property type="entry name" value="PRK06940.1"/>
    <property type="match status" value="1"/>
</dbReference>
<evidence type="ECO:0000313" key="4">
    <source>
        <dbReference type="EMBL" id="PKS08542.1"/>
    </source>
</evidence>
<dbReference type="InParanoid" id="A0A2N3N852"/>
<dbReference type="GO" id="GO:0016491">
    <property type="term" value="F:oxidoreductase activity"/>
    <property type="evidence" value="ECO:0007669"/>
    <property type="project" value="UniProtKB-KW"/>
</dbReference>
<organism evidence="4 5">
    <name type="scientific">Lomentospora prolificans</name>
    <dbReference type="NCBI Taxonomy" id="41688"/>
    <lineage>
        <taxon>Eukaryota</taxon>
        <taxon>Fungi</taxon>
        <taxon>Dikarya</taxon>
        <taxon>Ascomycota</taxon>
        <taxon>Pezizomycotina</taxon>
        <taxon>Sordariomycetes</taxon>
        <taxon>Hypocreomycetidae</taxon>
        <taxon>Microascales</taxon>
        <taxon>Microascaceae</taxon>
        <taxon>Lomentospora</taxon>
    </lineage>
</organism>
<gene>
    <name evidence="4" type="ORF">jhhlp_004928</name>
</gene>
<dbReference type="PRINTS" id="PR00081">
    <property type="entry name" value="GDHRDH"/>
</dbReference>
<keyword evidence="3" id="KW-0472">Membrane</keyword>
<keyword evidence="3" id="KW-1133">Transmembrane helix</keyword>
<dbReference type="PANTHER" id="PTHR24321:SF8">
    <property type="entry name" value="ESTRADIOL 17-BETA-DEHYDROGENASE 8-RELATED"/>
    <property type="match status" value="1"/>
</dbReference>
<evidence type="ECO:0000313" key="5">
    <source>
        <dbReference type="Proteomes" id="UP000233524"/>
    </source>
</evidence>
<dbReference type="Gene3D" id="3.40.50.720">
    <property type="entry name" value="NAD(P)-binding Rossmann-like Domain"/>
    <property type="match status" value="1"/>
</dbReference>
<dbReference type="OrthoDB" id="5840532at2759"/>
<reference evidence="4 5" key="1">
    <citation type="journal article" date="2017" name="G3 (Bethesda)">
        <title>First Draft Genome Sequence of the Pathogenic Fungus Lomentospora prolificans (Formerly Scedosporium prolificans).</title>
        <authorList>
            <person name="Luo R."/>
            <person name="Zimin A."/>
            <person name="Workman R."/>
            <person name="Fan Y."/>
            <person name="Pertea G."/>
            <person name="Grossman N."/>
            <person name="Wear M.P."/>
            <person name="Jia B."/>
            <person name="Miller H."/>
            <person name="Casadevall A."/>
            <person name="Timp W."/>
            <person name="Zhang S.X."/>
            <person name="Salzberg S.L."/>
        </authorList>
    </citation>
    <scope>NUCLEOTIDE SEQUENCE [LARGE SCALE GENOMIC DNA]</scope>
    <source>
        <strain evidence="4 5">JHH-5317</strain>
    </source>
</reference>
<dbReference type="AlphaFoldDB" id="A0A2N3N852"/>
<sequence length="272" mass="28410">MANHGVPFKIVAVIGVGGMGVAIARRIGSGRKLFLADYSTENLQKATENLRGDGFNVETHQIDVADAKSVTTFAETVASQGTIEAVVHTAGVSPVQAELRRVLDVDLVGTAQVLDAFYQVACPGMSVVCIASMAGHAIQLPAELERHLATAPTDKLLEHGEIDKHGALTYSLAKRGNILRVQASAPAWGLKGARINTVSPGVISTAMGQQELQGPHGALVQRLVDESAVGRIGTPEDVARAVAFLVSPESSFITGTDLLVDGGSVSSQKWGN</sequence>
<dbReference type="VEuPathDB" id="FungiDB:jhhlp_004928"/>
<dbReference type="Pfam" id="PF00106">
    <property type="entry name" value="adh_short"/>
    <property type="match status" value="1"/>
</dbReference>
<feature type="transmembrane region" description="Helical" evidence="3">
    <location>
        <begin position="6"/>
        <end position="24"/>
    </location>
</feature>
<dbReference type="Pfam" id="PF13561">
    <property type="entry name" value="adh_short_C2"/>
    <property type="match status" value="1"/>
</dbReference>
<dbReference type="CDD" id="cd05233">
    <property type="entry name" value="SDR_c"/>
    <property type="match status" value="1"/>
</dbReference>
<keyword evidence="3" id="KW-0812">Transmembrane</keyword>
<evidence type="ECO:0000256" key="3">
    <source>
        <dbReference type="SAM" id="Phobius"/>
    </source>
</evidence>
<name>A0A2N3N852_9PEZI</name>
<evidence type="ECO:0000256" key="1">
    <source>
        <dbReference type="ARBA" id="ARBA00006484"/>
    </source>
</evidence>
<keyword evidence="5" id="KW-1185">Reference proteome</keyword>
<dbReference type="STRING" id="41688.A0A2N3N852"/>
<dbReference type="Proteomes" id="UP000233524">
    <property type="component" value="Unassembled WGS sequence"/>
</dbReference>
<evidence type="ECO:0000256" key="2">
    <source>
        <dbReference type="ARBA" id="ARBA00023002"/>
    </source>
</evidence>
<protein>
    <submittedName>
        <fullName evidence="4">Uncharacterized protein</fullName>
    </submittedName>
</protein>
<dbReference type="InterPro" id="IPR002347">
    <property type="entry name" value="SDR_fam"/>
</dbReference>
<accession>A0A2N3N852</accession>
<dbReference type="SUPFAM" id="SSF51735">
    <property type="entry name" value="NAD(P)-binding Rossmann-fold domains"/>
    <property type="match status" value="1"/>
</dbReference>
<comment type="similarity">
    <text evidence="1">Belongs to the short-chain dehydrogenases/reductases (SDR) family.</text>
</comment>